<name>A0ABQ0QBN5_9PROT</name>
<evidence type="ECO:0000313" key="2">
    <source>
        <dbReference type="Proteomes" id="UP001061070"/>
    </source>
</evidence>
<sequence>MPYLSSNLISQNLRANIMLADGHVRSALLRSAYRDDNSIRSGSDGVINLRPGLACKFNLSCSPGTVSSLLC</sequence>
<keyword evidence="2" id="KW-1185">Reference proteome</keyword>
<gene>
    <name evidence="1" type="ORF">AA0228_1616</name>
</gene>
<comment type="caution">
    <text evidence="1">The sequence shown here is derived from an EMBL/GenBank/DDBJ whole genome shotgun (WGS) entry which is preliminary data.</text>
</comment>
<reference evidence="1" key="1">
    <citation type="submission" date="2013-04" db="EMBL/GenBank/DDBJ databases">
        <title>The genome sequencing project of 58 acetic acid bacteria.</title>
        <authorList>
            <person name="Okamoto-Kainuma A."/>
            <person name="Ishikawa M."/>
            <person name="Umino S."/>
            <person name="Koizumi Y."/>
            <person name="Shiwa Y."/>
            <person name="Yoshikawa H."/>
            <person name="Matsutani M."/>
            <person name="Matsushita K."/>
        </authorList>
    </citation>
    <scope>NUCLEOTIDE SEQUENCE</scope>
    <source>
        <strain evidence="1">NRIC 0228</strain>
    </source>
</reference>
<dbReference type="Proteomes" id="UP001061070">
    <property type="component" value="Unassembled WGS sequence"/>
</dbReference>
<proteinExistence type="predicted"/>
<dbReference type="EMBL" id="BAQW01000006">
    <property type="protein sequence ID" value="GBR12146.1"/>
    <property type="molecule type" value="Genomic_DNA"/>
</dbReference>
<organism evidence="1 2">
    <name type="scientific">Gluconobacter frateurii NRIC 0228</name>
    <dbReference type="NCBI Taxonomy" id="1307946"/>
    <lineage>
        <taxon>Bacteria</taxon>
        <taxon>Pseudomonadati</taxon>
        <taxon>Pseudomonadota</taxon>
        <taxon>Alphaproteobacteria</taxon>
        <taxon>Acetobacterales</taxon>
        <taxon>Acetobacteraceae</taxon>
        <taxon>Gluconobacter</taxon>
    </lineage>
</organism>
<accession>A0ABQ0QBN5</accession>
<protein>
    <submittedName>
        <fullName evidence="1">Uncharacterized protein</fullName>
    </submittedName>
</protein>
<evidence type="ECO:0000313" key="1">
    <source>
        <dbReference type="EMBL" id="GBR12146.1"/>
    </source>
</evidence>